<accession>A0A9Q0M905</accession>
<dbReference type="EMBL" id="JAPWDV010000002">
    <property type="protein sequence ID" value="KAJ6221114.1"/>
    <property type="molecule type" value="Genomic_DNA"/>
</dbReference>
<feature type="chain" id="PRO_5040406097" description="Fam-a protein" evidence="1">
    <location>
        <begin position="22"/>
        <end position="319"/>
    </location>
</feature>
<name>A0A9Q0M905_BLOTA</name>
<keyword evidence="1" id="KW-0732">Signal</keyword>
<evidence type="ECO:0000313" key="3">
    <source>
        <dbReference type="Proteomes" id="UP001142055"/>
    </source>
</evidence>
<comment type="caution">
    <text evidence="2">The sequence shown here is derived from an EMBL/GenBank/DDBJ whole genome shotgun (WGS) entry which is preliminary data.</text>
</comment>
<feature type="signal peptide" evidence="1">
    <location>
        <begin position="1"/>
        <end position="21"/>
    </location>
</feature>
<evidence type="ECO:0000256" key="1">
    <source>
        <dbReference type="SAM" id="SignalP"/>
    </source>
</evidence>
<organism evidence="2 3">
    <name type="scientific">Blomia tropicalis</name>
    <name type="common">Mite</name>
    <dbReference type="NCBI Taxonomy" id="40697"/>
    <lineage>
        <taxon>Eukaryota</taxon>
        <taxon>Metazoa</taxon>
        <taxon>Ecdysozoa</taxon>
        <taxon>Arthropoda</taxon>
        <taxon>Chelicerata</taxon>
        <taxon>Arachnida</taxon>
        <taxon>Acari</taxon>
        <taxon>Acariformes</taxon>
        <taxon>Sarcoptiformes</taxon>
        <taxon>Astigmata</taxon>
        <taxon>Glycyphagoidea</taxon>
        <taxon>Echimyopodidae</taxon>
        <taxon>Blomia</taxon>
    </lineage>
</organism>
<gene>
    <name evidence="2" type="ORF">RDWZM_006926</name>
</gene>
<keyword evidence="3" id="KW-1185">Reference proteome</keyword>
<reference evidence="2" key="1">
    <citation type="submission" date="2022-12" db="EMBL/GenBank/DDBJ databases">
        <title>Genome assemblies of Blomia tropicalis.</title>
        <authorList>
            <person name="Cui Y."/>
        </authorList>
    </citation>
    <scope>NUCLEOTIDE SEQUENCE</scope>
    <source>
        <tissue evidence="2">Adult mites</tissue>
    </source>
</reference>
<dbReference type="AlphaFoldDB" id="A0A9Q0M905"/>
<dbReference type="Proteomes" id="UP001142055">
    <property type="component" value="Chromosome 2"/>
</dbReference>
<evidence type="ECO:0000313" key="2">
    <source>
        <dbReference type="EMBL" id="KAJ6221114.1"/>
    </source>
</evidence>
<protein>
    <recommendedName>
        <fullName evidence="4">Fam-a protein</fullName>
    </recommendedName>
</protein>
<evidence type="ECO:0008006" key="4">
    <source>
        <dbReference type="Google" id="ProtNLM"/>
    </source>
</evidence>
<sequence>MFRNIVLILALAFCAIYETDANTMAKIDKIDPPPTVEPIHITTKRPAVVTTTKRPNKQNDQPTVEPIHITTKRPAVVTTKRPAVVTTKRPAVVTTKRPAVVTTKRPAKIITTKRPNKQNDNNKNKKINYEIILNNMSKKKTVPNFYINRPECEIDEIAFTNNYIVNLHEYERVNYTYVDNHNHQYNYSTINARLYSTVLIKISPWFRKSMGTDKAKLNYNANVQFLYTIGRRPSNNPKHLDSRLKWDVNNIVTENIANDIILSGDKKDCGNILSLVEFKKILFIRPAFYQVINKAVSDEISTQLVTNRVSKFFAKMGIA</sequence>
<proteinExistence type="predicted"/>